<dbReference type="Proteomes" id="UP000474159">
    <property type="component" value="Unassembled WGS sequence"/>
</dbReference>
<evidence type="ECO:0000313" key="4">
    <source>
        <dbReference type="Proteomes" id="UP000474159"/>
    </source>
</evidence>
<dbReference type="OrthoDB" id="7999193at2"/>
<gene>
    <name evidence="3" type="ORF">F6X53_06500</name>
</gene>
<keyword evidence="4" id="KW-1185">Reference proteome</keyword>
<reference evidence="3 4" key="1">
    <citation type="submission" date="2019-09" db="EMBL/GenBank/DDBJ databases">
        <title>YIM 48816 draft genome.</title>
        <authorList>
            <person name="Jiang L."/>
        </authorList>
    </citation>
    <scope>NUCLEOTIDE SEQUENCE [LARGE SCALE GENOMIC DNA]</scope>
    <source>
        <strain evidence="3 4">YIM 48816</strain>
    </source>
</reference>
<dbReference type="PROSITE" id="PS51257">
    <property type="entry name" value="PROKAR_LIPOPROTEIN"/>
    <property type="match status" value="1"/>
</dbReference>
<protein>
    <recommendedName>
        <fullName evidence="5">Lipoprotein</fullName>
    </recommendedName>
</protein>
<feature type="region of interest" description="Disordered" evidence="1">
    <location>
        <begin position="24"/>
        <end position="75"/>
    </location>
</feature>
<dbReference type="RefSeq" id="WP_150998493.1">
    <property type="nucleotide sequence ID" value="NZ_BPQY01000019.1"/>
</dbReference>
<feature type="signal peptide" evidence="2">
    <location>
        <begin position="1"/>
        <end position="20"/>
    </location>
</feature>
<name>A0A6L3T1C9_9HYPH</name>
<proteinExistence type="predicted"/>
<feature type="compositionally biased region" description="Polar residues" evidence="1">
    <location>
        <begin position="25"/>
        <end position="41"/>
    </location>
</feature>
<keyword evidence="2" id="KW-0732">Signal</keyword>
<sequence>MRLKPLVLAALASALSGGLAACNSVEGSDSRSGLSETFNTDNYRRSNDTNGTQTRRDVNRLYTQPSLPSIVNRGY</sequence>
<evidence type="ECO:0008006" key="5">
    <source>
        <dbReference type="Google" id="ProtNLM"/>
    </source>
</evidence>
<evidence type="ECO:0000256" key="1">
    <source>
        <dbReference type="SAM" id="MobiDB-lite"/>
    </source>
</evidence>
<evidence type="ECO:0000256" key="2">
    <source>
        <dbReference type="SAM" id="SignalP"/>
    </source>
</evidence>
<comment type="caution">
    <text evidence="3">The sequence shown here is derived from an EMBL/GenBank/DDBJ whole genome shotgun (WGS) entry which is preliminary data.</text>
</comment>
<dbReference type="EMBL" id="VZZK01000005">
    <property type="protein sequence ID" value="KAB1080345.1"/>
    <property type="molecule type" value="Genomic_DNA"/>
</dbReference>
<evidence type="ECO:0000313" key="3">
    <source>
        <dbReference type="EMBL" id="KAB1080345.1"/>
    </source>
</evidence>
<organism evidence="3 4">
    <name type="scientific">Methylobacterium soli</name>
    <dbReference type="NCBI Taxonomy" id="553447"/>
    <lineage>
        <taxon>Bacteria</taxon>
        <taxon>Pseudomonadati</taxon>
        <taxon>Pseudomonadota</taxon>
        <taxon>Alphaproteobacteria</taxon>
        <taxon>Hyphomicrobiales</taxon>
        <taxon>Methylobacteriaceae</taxon>
        <taxon>Methylobacterium</taxon>
    </lineage>
</organism>
<accession>A0A6L3T1C9</accession>
<feature type="chain" id="PRO_5026724766" description="Lipoprotein" evidence="2">
    <location>
        <begin position="21"/>
        <end position="75"/>
    </location>
</feature>
<dbReference type="AlphaFoldDB" id="A0A6L3T1C9"/>